<feature type="compositionally biased region" description="Acidic residues" evidence="1">
    <location>
        <begin position="209"/>
        <end position="218"/>
    </location>
</feature>
<keyword evidence="4" id="KW-1185">Reference proteome</keyword>
<evidence type="ECO:0000256" key="1">
    <source>
        <dbReference type="SAM" id="MobiDB-lite"/>
    </source>
</evidence>
<reference evidence="3" key="1">
    <citation type="journal article" date="2020" name="Stud. Mycol.">
        <title>101 Dothideomycetes genomes: a test case for predicting lifestyles and emergence of pathogens.</title>
        <authorList>
            <person name="Haridas S."/>
            <person name="Albert R."/>
            <person name="Binder M."/>
            <person name="Bloem J."/>
            <person name="Labutti K."/>
            <person name="Salamov A."/>
            <person name="Andreopoulos B."/>
            <person name="Baker S."/>
            <person name="Barry K."/>
            <person name="Bills G."/>
            <person name="Bluhm B."/>
            <person name="Cannon C."/>
            <person name="Castanera R."/>
            <person name="Culley D."/>
            <person name="Daum C."/>
            <person name="Ezra D."/>
            <person name="Gonzalez J."/>
            <person name="Henrissat B."/>
            <person name="Kuo A."/>
            <person name="Liang C."/>
            <person name="Lipzen A."/>
            <person name="Lutzoni F."/>
            <person name="Magnuson J."/>
            <person name="Mondo S."/>
            <person name="Nolan M."/>
            <person name="Ohm R."/>
            <person name="Pangilinan J."/>
            <person name="Park H.-J."/>
            <person name="Ramirez L."/>
            <person name="Alfaro M."/>
            <person name="Sun H."/>
            <person name="Tritt A."/>
            <person name="Yoshinaga Y."/>
            <person name="Zwiers L.-H."/>
            <person name="Turgeon B."/>
            <person name="Goodwin S."/>
            <person name="Spatafora J."/>
            <person name="Crous P."/>
            <person name="Grigoriev I."/>
        </authorList>
    </citation>
    <scope>NUCLEOTIDE SEQUENCE</scope>
    <source>
        <strain evidence="3">CBS 113979</strain>
    </source>
</reference>
<dbReference type="Proteomes" id="UP000800041">
    <property type="component" value="Unassembled WGS sequence"/>
</dbReference>
<accession>A0A6G1GM94</accession>
<sequence length="269" mass="30066">MTENGAAEPAAADVEHKEALQYWGYLFKADKCGTDLFNRLLAGIANYIHTHFEPSHCPDLSPSQLAAFYRAVGGNYDALFVETLPSSIGFIYKSLGCMHSLQPGPEDDGYATPSVPALKSKGFITWQTIQLLLGPEEHVPFLQNAVKQFDLIDPADGKPFPKMLPKEAFPERPDQAMVEWYDSVSERLRREAETAHIQRERTAAANAMSDDDAASEDSPDGRSEAAQYFSNPLYRDREGRPGILRHSSRSVFWSFPISRRRTIQIVGEL</sequence>
<gene>
    <name evidence="3" type="ORF">K402DRAFT_341399</name>
</gene>
<dbReference type="AlphaFoldDB" id="A0A6G1GM94"/>
<dbReference type="PANTHER" id="PTHR39611:SF2">
    <property type="entry name" value="HYDROXYPROLINE-RICH GLYCOPROTEIN DZ-HRGP"/>
    <property type="match status" value="1"/>
</dbReference>
<dbReference type="EMBL" id="ML977191">
    <property type="protein sequence ID" value="KAF1981930.1"/>
    <property type="molecule type" value="Genomic_DNA"/>
</dbReference>
<evidence type="ECO:0000313" key="3">
    <source>
        <dbReference type="EMBL" id="KAF1981930.1"/>
    </source>
</evidence>
<organism evidence="3 4">
    <name type="scientific">Aulographum hederae CBS 113979</name>
    <dbReference type="NCBI Taxonomy" id="1176131"/>
    <lineage>
        <taxon>Eukaryota</taxon>
        <taxon>Fungi</taxon>
        <taxon>Dikarya</taxon>
        <taxon>Ascomycota</taxon>
        <taxon>Pezizomycotina</taxon>
        <taxon>Dothideomycetes</taxon>
        <taxon>Pleosporomycetidae</taxon>
        <taxon>Aulographales</taxon>
        <taxon>Aulographaceae</taxon>
    </lineage>
</organism>
<dbReference type="Pfam" id="PF24355">
    <property type="entry name" value="DUF7514"/>
    <property type="match status" value="1"/>
</dbReference>
<protein>
    <recommendedName>
        <fullName evidence="2">DUF7514 domain-containing protein</fullName>
    </recommendedName>
</protein>
<dbReference type="InterPro" id="IPR055936">
    <property type="entry name" value="DUF7514"/>
</dbReference>
<dbReference type="OrthoDB" id="5420895at2759"/>
<name>A0A6G1GM94_9PEZI</name>
<evidence type="ECO:0000313" key="4">
    <source>
        <dbReference type="Proteomes" id="UP000800041"/>
    </source>
</evidence>
<feature type="region of interest" description="Disordered" evidence="1">
    <location>
        <begin position="195"/>
        <end position="232"/>
    </location>
</feature>
<feature type="domain" description="DUF7514" evidence="2">
    <location>
        <begin position="24"/>
        <end position="184"/>
    </location>
</feature>
<evidence type="ECO:0000259" key="2">
    <source>
        <dbReference type="Pfam" id="PF24355"/>
    </source>
</evidence>
<dbReference type="PANTHER" id="PTHR39611">
    <property type="entry name" value="HYDROXYPROLINE-RICH GLYCOPROTEIN DZ-HRGP-RELATED"/>
    <property type="match status" value="1"/>
</dbReference>
<proteinExistence type="predicted"/>